<evidence type="ECO:0000313" key="1">
    <source>
        <dbReference type="EMBL" id="PIQ70410.1"/>
    </source>
</evidence>
<name>A0A2H0KGN0_9BACT</name>
<organism evidence="1 2">
    <name type="scientific">Candidatus Shapirobacteria bacterium CG11_big_fil_rev_8_21_14_0_20_40_12</name>
    <dbReference type="NCBI Taxonomy" id="1974889"/>
    <lineage>
        <taxon>Bacteria</taxon>
        <taxon>Candidatus Shapironibacteriota</taxon>
    </lineage>
</organism>
<comment type="caution">
    <text evidence="1">The sequence shown here is derived from an EMBL/GenBank/DDBJ whole genome shotgun (WGS) entry which is preliminary data.</text>
</comment>
<evidence type="ECO:0008006" key="3">
    <source>
        <dbReference type="Google" id="ProtNLM"/>
    </source>
</evidence>
<proteinExistence type="predicted"/>
<sequence length="81" mass="9412">MDTWGTVIVTDNALRKMAQYGLHRDGVMDAFNHSDREENSPIANCKSYIKNYKDYEIGVIANRKTDGTWIIVSCWNRRLFP</sequence>
<dbReference type="EMBL" id="PCVI01000011">
    <property type="protein sequence ID" value="PIQ70410.1"/>
    <property type="molecule type" value="Genomic_DNA"/>
</dbReference>
<dbReference type="Proteomes" id="UP000231371">
    <property type="component" value="Unassembled WGS sequence"/>
</dbReference>
<protein>
    <recommendedName>
        <fullName evidence="3">DUF4258 domain-containing protein</fullName>
    </recommendedName>
</protein>
<accession>A0A2H0KGN0</accession>
<reference evidence="1 2" key="1">
    <citation type="submission" date="2017-09" db="EMBL/GenBank/DDBJ databases">
        <title>Depth-based differentiation of microbial function through sediment-hosted aquifers and enrichment of novel symbionts in the deep terrestrial subsurface.</title>
        <authorList>
            <person name="Probst A.J."/>
            <person name="Ladd B."/>
            <person name="Jarett J.K."/>
            <person name="Geller-Mcgrath D.E."/>
            <person name="Sieber C.M."/>
            <person name="Emerson J.B."/>
            <person name="Anantharaman K."/>
            <person name="Thomas B.C."/>
            <person name="Malmstrom R."/>
            <person name="Stieglmeier M."/>
            <person name="Klingl A."/>
            <person name="Woyke T."/>
            <person name="Ryan C.M."/>
            <person name="Banfield J.F."/>
        </authorList>
    </citation>
    <scope>NUCLEOTIDE SEQUENCE [LARGE SCALE GENOMIC DNA]</scope>
    <source>
        <strain evidence="1">CG11_big_fil_rev_8_21_14_0_20_40_12</strain>
    </source>
</reference>
<dbReference type="AlphaFoldDB" id="A0A2H0KGN0"/>
<gene>
    <name evidence="1" type="ORF">COV89_00675</name>
</gene>
<evidence type="ECO:0000313" key="2">
    <source>
        <dbReference type="Proteomes" id="UP000231371"/>
    </source>
</evidence>